<name>A0A2V1GSP4_9GAMM</name>
<gene>
    <name evidence="3" type="ORF">DC094_13580</name>
</gene>
<feature type="region of interest" description="Disordered" evidence="1">
    <location>
        <begin position="1"/>
        <end position="20"/>
    </location>
</feature>
<evidence type="ECO:0000313" key="3">
    <source>
        <dbReference type="EMBL" id="PVZ68312.1"/>
    </source>
</evidence>
<dbReference type="Pfam" id="PF06568">
    <property type="entry name" value="YjiS-like"/>
    <property type="match status" value="1"/>
</dbReference>
<evidence type="ECO:0000256" key="1">
    <source>
        <dbReference type="SAM" id="MobiDB-lite"/>
    </source>
</evidence>
<keyword evidence="4" id="KW-1185">Reference proteome</keyword>
<feature type="domain" description="YjiS-like" evidence="2">
    <location>
        <begin position="28"/>
        <end position="60"/>
    </location>
</feature>
<dbReference type="InterPro" id="IPR009506">
    <property type="entry name" value="YjiS-like"/>
</dbReference>
<accession>A0A2V1GSP4</accession>
<comment type="caution">
    <text evidence="3">The sequence shown here is derived from an EMBL/GenBank/DDBJ whole genome shotgun (WGS) entry which is preliminary data.</text>
</comment>
<protein>
    <recommendedName>
        <fullName evidence="2">YjiS-like domain-containing protein</fullName>
    </recommendedName>
</protein>
<organism evidence="3 4">
    <name type="scientific">Pelagibaculum spongiae</name>
    <dbReference type="NCBI Taxonomy" id="2080658"/>
    <lineage>
        <taxon>Bacteria</taxon>
        <taxon>Pseudomonadati</taxon>
        <taxon>Pseudomonadota</taxon>
        <taxon>Gammaproteobacteria</taxon>
        <taxon>Oceanospirillales</taxon>
        <taxon>Pelagibaculum</taxon>
    </lineage>
</organism>
<dbReference type="AlphaFoldDB" id="A0A2V1GSP4"/>
<evidence type="ECO:0000313" key="4">
    <source>
        <dbReference type="Proteomes" id="UP000244906"/>
    </source>
</evidence>
<proteinExistence type="predicted"/>
<evidence type="ECO:0000259" key="2">
    <source>
        <dbReference type="Pfam" id="PF06568"/>
    </source>
</evidence>
<sequence>MHSPAVVNSSELKQPAIESSHQPVVKGLFDTIKLWFARAQQRRQLAQLSDQLLKDIGLERTAALKESRKWFWQA</sequence>
<dbReference type="EMBL" id="QDDL01000005">
    <property type="protein sequence ID" value="PVZ68312.1"/>
    <property type="molecule type" value="Genomic_DNA"/>
</dbReference>
<reference evidence="3 4" key="1">
    <citation type="submission" date="2018-04" db="EMBL/GenBank/DDBJ databases">
        <title>Thalassorhabdus spongiae gen. nov., sp. nov., isolated from a marine sponge in South-West Iceland.</title>
        <authorList>
            <person name="Knobloch S."/>
            <person name="Daussin A."/>
            <person name="Johannsson R."/>
            <person name="Marteinsson V.T."/>
        </authorList>
    </citation>
    <scope>NUCLEOTIDE SEQUENCE [LARGE SCALE GENOMIC DNA]</scope>
    <source>
        <strain evidence="3 4">Hp12</strain>
    </source>
</reference>
<dbReference type="RefSeq" id="WP_116687640.1">
    <property type="nucleotide sequence ID" value="NZ_CAWNYD010000005.1"/>
</dbReference>
<dbReference type="Proteomes" id="UP000244906">
    <property type="component" value="Unassembled WGS sequence"/>
</dbReference>